<feature type="domain" description="Integrase catalytic" evidence="2">
    <location>
        <begin position="178"/>
        <end position="341"/>
    </location>
</feature>
<dbReference type="PANTHER" id="PTHR47515">
    <property type="entry name" value="LOW CALCIUM RESPONSE LOCUS PROTEIN T"/>
    <property type="match status" value="1"/>
</dbReference>
<reference evidence="4" key="1">
    <citation type="journal article" date="2020" name="Microorganisms">
        <title>Complete Genome of a Member of a New Bacterial Lineage in the Microgenomates Group Reveals an Unusual Nucleotide Composition Disparity Between Two Strands of DNA and Limited Metabolic Potential.</title>
        <authorList>
            <person name="Kadnikov V.V."/>
            <person name="Mardanov A.V."/>
            <person name="Beletsky A.V."/>
            <person name="Karnachuk O.V."/>
            <person name="Ravin N.V."/>
        </authorList>
    </citation>
    <scope>NUCLEOTIDE SEQUENCE [LARGE SCALE GENOMIC DNA]</scope>
</reference>
<proteinExistence type="predicted"/>
<dbReference type="InterPro" id="IPR036397">
    <property type="entry name" value="RNaseH_sf"/>
</dbReference>
<organism evidence="3 4">
    <name type="scientific">Candidatus Chazhemtobacterium aquaticus</name>
    <dbReference type="NCBI Taxonomy" id="2715735"/>
    <lineage>
        <taxon>Bacteria</taxon>
        <taxon>Candidatus Chazhemtobacteraceae</taxon>
        <taxon>Candidatus Chazhemtobacterium</taxon>
    </lineage>
</organism>
<dbReference type="Pfam" id="PF13683">
    <property type="entry name" value="rve_3"/>
    <property type="match status" value="1"/>
</dbReference>
<evidence type="ECO:0000313" key="4">
    <source>
        <dbReference type="Proteomes" id="UP000463983"/>
    </source>
</evidence>
<dbReference type="KEGG" id="caqa:MICH65_0212"/>
<evidence type="ECO:0000259" key="2">
    <source>
        <dbReference type="PROSITE" id="PS50994"/>
    </source>
</evidence>
<dbReference type="PROSITE" id="PS50994">
    <property type="entry name" value="INTEGRASE"/>
    <property type="match status" value="1"/>
</dbReference>
<dbReference type="InterPro" id="IPR001584">
    <property type="entry name" value="Integrase_cat-core"/>
</dbReference>
<accession>A0A857N768</accession>
<dbReference type="EMBL" id="CP047901">
    <property type="protein sequence ID" value="QHO63193.1"/>
    <property type="molecule type" value="Genomic_DNA"/>
</dbReference>
<sequence>MSHETDRLRTILPRRPGYNVWMKKVVSTSAFADSETARYRLRVITHYHRFGLAATLSAFPVKRSTLFLWQKTLKESRGKLSSLIPKTTRPKVFRQMNTHPLVLAEICRLRKTHYRLGKHKLYPLVKRYTDSLGLVAPKESTIGKIIKRNRLFYDQPTFGYHDPGRKQPQKKQKTRVNKAPKPETGGYVELDTIETIIDGIRRYTITAIDVKLKVVYAQTFTTKHARNALEVLKTIASVLPVSIHTVQTDNGSEFEGVFDQYCQQQKIKHCWTYPHSPKINGVVERFNRTIQEDCLDQYQDEMLDLKLINQRIKEYLTFYHHDRIHESLADQTPSQVIGYNINYQTPKSPICV</sequence>
<evidence type="ECO:0000256" key="1">
    <source>
        <dbReference type="SAM" id="MobiDB-lite"/>
    </source>
</evidence>
<keyword evidence="4" id="KW-1185">Reference proteome</keyword>
<gene>
    <name evidence="3" type="ORF">MICH65_0212</name>
</gene>
<evidence type="ECO:0000313" key="3">
    <source>
        <dbReference type="EMBL" id="QHO63193.1"/>
    </source>
</evidence>
<dbReference type="GO" id="GO:0015074">
    <property type="term" value="P:DNA integration"/>
    <property type="evidence" value="ECO:0007669"/>
    <property type="project" value="InterPro"/>
</dbReference>
<dbReference type="AlphaFoldDB" id="A0A857N768"/>
<dbReference type="Gene3D" id="3.30.420.10">
    <property type="entry name" value="Ribonuclease H-like superfamily/Ribonuclease H"/>
    <property type="match status" value="1"/>
</dbReference>
<feature type="region of interest" description="Disordered" evidence="1">
    <location>
        <begin position="159"/>
        <end position="181"/>
    </location>
</feature>
<feature type="compositionally biased region" description="Basic residues" evidence="1">
    <location>
        <begin position="167"/>
        <end position="178"/>
    </location>
</feature>
<dbReference type="SUPFAM" id="SSF53098">
    <property type="entry name" value="Ribonuclease H-like"/>
    <property type="match status" value="1"/>
</dbReference>
<protein>
    <recommendedName>
        <fullName evidence="2">Integrase catalytic domain-containing protein</fullName>
    </recommendedName>
</protein>
<dbReference type="Proteomes" id="UP000463983">
    <property type="component" value="Chromosome"/>
</dbReference>
<name>A0A857N768_9BACT</name>
<dbReference type="InterPro" id="IPR012337">
    <property type="entry name" value="RNaseH-like_sf"/>
</dbReference>
<dbReference type="GO" id="GO:0003676">
    <property type="term" value="F:nucleic acid binding"/>
    <property type="evidence" value="ECO:0007669"/>
    <property type="project" value="InterPro"/>
</dbReference>
<dbReference type="PANTHER" id="PTHR47515:SF3">
    <property type="entry name" value="INTEGRASE CORE DOMAIN PROTEIN"/>
    <property type="match status" value="1"/>
</dbReference>